<dbReference type="InterPro" id="IPR027805">
    <property type="entry name" value="Transposase_HTH_dom"/>
</dbReference>
<accession>A0ABQ3C463</accession>
<proteinExistence type="predicted"/>
<evidence type="ECO:0000259" key="1">
    <source>
        <dbReference type="Pfam" id="PF13613"/>
    </source>
</evidence>
<sequence>MVLAHLRRGDPHAQPAAAFGIGIGTVYRYVSEAIKALAALAPSLA</sequence>
<comment type="caution">
    <text evidence="2">The sequence shown here is derived from an EMBL/GenBank/DDBJ whole genome shotgun (WGS) entry which is preliminary data.</text>
</comment>
<keyword evidence="3" id="KW-1185">Reference proteome</keyword>
<protein>
    <recommendedName>
        <fullName evidence="1">Transposase Helix-turn-helix domain-containing protein</fullName>
    </recommendedName>
</protein>
<reference evidence="3" key="1">
    <citation type="journal article" date="2019" name="Int. J. Syst. Evol. Microbiol.">
        <title>The Global Catalogue of Microorganisms (GCM) 10K type strain sequencing project: providing services to taxonomists for standard genome sequencing and annotation.</title>
        <authorList>
            <consortium name="The Broad Institute Genomics Platform"/>
            <consortium name="The Broad Institute Genome Sequencing Center for Infectious Disease"/>
            <person name="Wu L."/>
            <person name="Ma J."/>
        </authorList>
    </citation>
    <scope>NUCLEOTIDE SEQUENCE [LARGE SCALE GENOMIC DNA]</scope>
    <source>
        <strain evidence="3">JCM 4602</strain>
    </source>
</reference>
<evidence type="ECO:0000313" key="3">
    <source>
        <dbReference type="Proteomes" id="UP000624183"/>
    </source>
</evidence>
<name>A0ABQ3C463_9ACTN</name>
<organism evidence="2 3">
    <name type="scientific">Streptomyces rubiginosohelvolus</name>
    <dbReference type="NCBI Taxonomy" id="67362"/>
    <lineage>
        <taxon>Bacteria</taxon>
        <taxon>Bacillati</taxon>
        <taxon>Actinomycetota</taxon>
        <taxon>Actinomycetes</taxon>
        <taxon>Kitasatosporales</taxon>
        <taxon>Streptomycetaceae</taxon>
        <taxon>Streptomyces</taxon>
    </lineage>
</organism>
<dbReference type="EMBL" id="BMUW01000009">
    <property type="protein sequence ID" value="GGZ66712.1"/>
    <property type="molecule type" value="Genomic_DNA"/>
</dbReference>
<dbReference type="Pfam" id="PF13613">
    <property type="entry name" value="HTH_Tnp_4"/>
    <property type="match status" value="1"/>
</dbReference>
<gene>
    <name evidence="2" type="ORF">GCM10010328_47270</name>
</gene>
<dbReference type="Proteomes" id="UP000624183">
    <property type="component" value="Unassembled WGS sequence"/>
</dbReference>
<feature type="domain" description="Transposase Helix-turn-helix" evidence="1">
    <location>
        <begin position="1"/>
        <end position="42"/>
    </location>
</feature>
<evidence type="ECO:0000313" key="2">
    <source>
        <dbReference type="EMBL" id="GGZ66712.1"/>
    </source>
</evidence>